<accession>A0ACC1QPG1</accession>
<gene>
    <name evidence="1" type="ORF">NLG97_g6705</name>
</gene>
<sequence length="369" mass="41814">MTLEDERVRLTARIDSFEALDKSRASVTIFYNFRHLIVSLFAAPTPEGQPLTAAPIENQLIHALQVYLADKRQNEGTYEEYDPDGDWEDGWAKHYAFTMRAQKTILRLGRFAFAQSAPPVVTRPDGLTLQDLLYPIEVHFRIQTVNGKVQISKIRPDQAASLPSARHEPQVCPTFKPDPDLPLFSAAEIQVHRVASYCGAVCKAMLNGEICVAKTHMLQYFCPRIYTEMTKLRQIGKAEERFDIHLRTSKLLAYITEEETGAIIGYVGEWIESSRLGTTLDDVRIAKMPLSKRRKWADQIEETMKDLHALNLVWGDCKPAHVIIDEDEDAWLIDLGNSFTDAWVDPKLEGTLEGDAMGLSRIQKWLGVV</sequence>
<organism evidence="1 2">
    <name type="scientific">Lecanicillium saksenae</name>
    <dbReference type="NCBI Taxonomy" id="468837"/>
    <lineage>
        <taxon>Eukaryota</taxon>
        <taxon>Fungi</taxon>
        <taxon>Dikarya</taxon>
        <taxon>Ascomycota</taxon>
        <taxon>Pezizomycotina</taxon>
        <taxon>Sordariomycetes</taxon>
        <taxon>Hypocreomycetidae</taxon>
        <taxon>Hypocreales</taxon>
        <taxon>Cordycipitaceae</taxon>
        <taxon>Lecanicillium</taxon>
    </lineage>
</organism>
<name>A0ACC1QPG1_9HYPO</name>
<dbReference type="Proteomes" id="UP001148737">
    <property type="component" value="Unassembled WGS sequence"/>
</dbReference>
<reference evidence="1" key="1">
    <citation type="submission" date="2022-07" db="EMBL/GenBank/DDBJ databases">
        <title>Genome Sequence of Lecanicillium saksenae.</title>
        <authorList>
            <person name="Buettner E."/>
        </authorList>
    </citation>
    <scope>NUCLEOTIDE SEQUENCE</scope>
    <source>
        <strain evidence="1">VT-O1</strain>
    </source>
</reference>
<keyword evidence="2" id="KW-1185">Reference proteome</keyword>
<dbReference type="EMBL" id="JANAKD010000927">
    <property type="protein sequence ID" value="KAJ3486005.1"/>
    <property type="molecule type" value="Genomic_DNA"/>
</dbReference>
<protein>
    <submittedName>
        <fullName evidence="1">Uncharacterized protein</fullName>
    </submittedName>
</protein>
<evidence type="ECO:0000313" key="2">
    <source>
        <dbReference type="Proteomes" id="UP001148737"/>
    </source>
</evidence>
<proteinExistence type="predicted"/>
<comment type="caution">
    <text evidence="1">The sequence shown here is derived from an EMBL/GenBank/DDBJ whole genome shotgun (WGS) entry which is preliminary data.</text>
</comment>
<evidence type="ECO:0000313" key="1">
    <source>
        <dbReference type="EMBL" id="KAJ3486005.1"/>
    </source>
</evidence>